<protein>
    <submittedName>
        <fullName evidence="2">Uncharacterized protein</fullName>
    </submittedName>
</protein>
<feature type="transmembrane region" description="Helical" evidence="1">
    <location>
        <begin position="6"/>
        <end position="29"/>
    </location>
</feature>
<dbReference type="RefSeq" id="WP_138603792.1">
    <property type="nucleotide sequence ID" value="NZ_VCIA01000001.1"/>
</dbReference>
<dbReference type="Proteomes" id="UP000306980">
    <property type="component" value="Unassembled WGS sequence"/>
</dbReference>
<dbReference type="OrthoDB" id="2439508at2"/>
<reference evidence="2 3" key="1">
    <citation type="submission" date="2019-05" db="EMBL/GenBank/DDBJ databases">
        <title>Genomic analysis of Lentibacillus sp. NKC220-2.</title>
        <authorList>
            <person name="Oh Y.J."/>
        </authorList>
    </citation>
    <scope>NUCLEOTIDE SEQUENCE [LARGE SCALE GENOMIC DNA]</scope>
    <source>
        <strain evidence="2 3">NKC220-2</strain>
    </source>
</reference>
<dbReference type="EMBL" id="VCIA01000001">
    <property type="protein sequence ID" value="TMN22896.1"/>
    <property type="molecule type" value="Genomic_DNA"/>
</dbReference>
<sequence length="59" mass="6790">MGLLINLVFLALLIYIAYLVITVAVRHGIDSSEVGKIIKQKNGYQEEKFYPKDDLDKEY</sequence>
<gene>
    <name evidence="2" type="ORF">FFL34_12970</name>
</gene>
<dbReference type="AlphaFoldDB" id="A0A5S3QQM5"/>
<evidence type="ECO:0000313" key="2">
    <source>
        <dbReference type="EMBL" id="TMN22896.1"/>
    </source>
</evidence>
<name>A0A5S3QQM5_9BACI</name>
<proteinExistence type="predicted"/>
<keyword evidence="1" id="KW-1133">Transmembrane helix</keyword>
<accession>A0A5S3QQM5</accession>
<comment type="caution">
    <text evidence="2">The sequence shown here is derived from an EMBL/GenBank/DDBJ whole genome shotgun (WGS) entry which is preliminary data.</text>
</comment>
<keyword evidence="1" id="KW-0472">Membrane</keyword>
<keyword evidence="1" id="KW-0812">Transmembrane</keyword>
<organism evidence="2 3">
    <name type="scientific">Lentibacillus cibarius</name>
    <dbReference type="NCBI Taxonomy" id="2583219"/>
    <lineage>
        <taxon>Bacteria</taxon>
        <taxon>Bacillati</taxon>
        <taxon>Bacillota</taxon>
        <taxon>Bacilli</taxon>
        <taxon>Bacillales</taxon>
        <taxon>Bacillaceae</taxon>
        <taxon>Lentibacillus</taxon>
    </lineage>
</organism>
<evidence type="ECO:0000256" key="1">
    <source>
        <dbReference type="SAM" id="Phobius"/>
    </source>
</evidence>
<evidence type="ECO:0000313" key="3">
    <source>
        <dbReference type="Proteomes" id="UP000306980"/>
    </source>
</evidence>